<evidence type="ECO:0000313" key="2">
    <source>
        <dbReference type="Proteomes" id="UP000076923"/>
    </source>
</evidence>
<dbReference type="InterPro" id="IPR011990">
    <property type="entry name" value="TPR-like_helical_dom_sf"/>
</dbReference>
<keyword evidence="2" id="KW-1185">Reference proteome</keyword>
<dbReference type="OrthoDB" id="725917at2"/>
<dbReference type="Pfam" id="PF12771">
    <property type="entry name" value="SusD-like_2"/>
    <property type="match status" value="1"/>
</dbReference>
<reference evidence="1 2" key="1">
    <citation type="submission" date="2016-02" db="EMBL/GenBank/DDBJ databases">
        <title>Draft genome sequence of Polaribacter atrinae KACC17473.</title>
        <authorList>
            <person name="Shin S.-K."/>
            <person name="Yi H."/>
        </authorList>
    </citation>
    <scope>NUCLEOTIDE SEQUENCE [LARGE SCALE GENOMIC DNA]</scope>
    <source>
        <strain evidence="1 2">KACC 17473</strain>
    </source>
</reference>
<dbReference type="RefSeq" id="WP_068451483.1">
    <property type="nucleotide sequence ID" value="NZ_CP150660.1"/>
</dbReference>
<evidence type="ECO:0008006" key="3">
    <source>
        <dbReference type="Google" id="ProtNLM"/>
    </source>
</evidence>
<protein>
    <recommendedName>
        <fullName evidence="3">SusD/RagB family nutrient-binding outer membrane lipoprotein</fullName>
    </recommendedName>
</protein>
<name>A0A176T506_9FLAO</name>
<dbReference type="InterPro" id="IPR041662">
    <property type="entry name" value="SusD-like_2"/>
</dbReference>
<dbReference type="Gene3D" id="1.25.40.390">
    <property type="match status" value="1"/>
</dbReference>
<proteinExistence type="predicted"/>
<dbReference type="AlphaFoldDB" id="A0A176T506"/>
<organism evidence="1 2">
    <name type="scientific">Polaribacter atrinae</name>
    <dbReference type="NCBI Taxonomy" id="1333662"/>
    <lineage>
        <taxon>Bacteria</taxon>
        <taxon>Pseudomonadati</taxon>
        <taxon>Bacteroidota</taxon>
        <taxon>Flavobacteriia</taxon>
        <taxon>Flavobacteriales</taxon>
        <taxon>Flavobacteriaceae</taxon>
    </lineage>
</organism>
<dbReference type="PROSITE" id="PS51257">
    <property type="entry name" value="PROKAR_LIPOPROTEIN"/>
    <property type="match status" value="1"/>
</dbReference>
<dbReference type="STRING" id="1333662.LPB303_14055"/>
<comment type="caution">
    <text evidence="1">The sequence shown here is derived from an EMBL/GenBank/DDBJ whole genome shotgun (WGS) entry which is preliminary data.</text>
</comment>
<sequence>MKKIFLIALLIGITFSSCEDFEGWNVDDKNPSEVPASYLVTSTQKDLFYRMSSPNVNYNIFKFFAQYRTETQYTDEVNYDIRGRDIGGGFSTYLYRDVLIDLQAARDILDADEFLDAGTKSAQLGVIGLMEVYTWSVLVDVYGDIPYTEALMGVNNIIPVYDNDEDIYTDLFTRLDASLTNLNAGTETFGDADIVYGGSTAKWKKFGNSLKLRMALRIADYNNAKASTIASAAVSGGLFASNDDNFAFAFETTSPNTNSIWVDLVQSGRDDFLVADTFVDLISPLNDPRASTYLADNKTPYIGAPYGVGSSYTDFTHIGDAWHQPDLEGVLLSYDEVQFLLAEAVERGLITGSAETYYNAAISASIIYWGGTQAEADTYLAQATVAYTTSGSSWKEVIGNQKYIALYGRGFEAWSSWRILDYPNTFTRPSISNEAVPRRYLYGNDDKDLNPDNYAAASSAMGGDNKSSRVFWDITGVGN</sequence>
<gene>
    <name evidence="1" type="ORF">LPB303_14055</name>
</gene>
<evidence type="ECO:0000313" key="1">
    <source>
        <dbReference type="EMBL" id="OAD42992.1"/>
    </source>
</evidence>
<dbReference type="Proteomes" id="UP000076923">
    <property type="component" value="Unassembled WGS sequence"/>
</dbReference>
<dbReference type="EMBL" id="LVWE01000057">
    <property type="protein sequence ID" value="OAD42992.1"/>
    <property type="molecule type" value="Genomic_DNA"/>
</dbReference>
<dbReference type="SUPFAM" id="SSF48452">
    <property type="entry name" value="TPR-like"/>
    <property type="match status" value="1"/>
</dbReference>
<accession>A0A176T506</accession>